<feature type="transmembrane region" description="Helical" evidence="7">
    <location>
        <begin position="40"/>
        <end position="65"/>
    </location>
</feature>
<dbReference type="InterPro" id="IPR001123">
    <property type="entry name" value="LeuE-type"/>
</dbReference>
<evidence type="ECO:0000256" key="1">
    <source>
        <dbReference type="ARBA" id="ARBA00004651"/>
    </source>
</evidence>
<evidence type="ECO:0000256" key="6">
    <source>
        <dbReference type="ARBA" id="ARBA00023136"/>
    </source>
</evidence>
<evidence type="ECO:0000256" key="5">
    <source>
        <dbReference type="ARBA" id="ARBA00022989"/>
    </source>
</evidence>
<evidence type="ECO:0000313" key="8">
    <source>
        <dbReference type="EMBL" id="AWI74731.1"/>
    </source>
</evidence>
<keyword evidence="9" id="KW-1185">Reference proteome</keyword>
<evidence type="ECO:0000313" key="9">
    <source>
        <dbReference type="Proteomes" id="UP000244930"/>
    </source>
</evidence>
<accession>A0A2U8GM63</accession>
<name>A0A2U8GM63_9RHOO</name>
<dbReference type="PIRSF" id="PIRSF006324">
    <property type="entry name" value="LeuE"/>
    <property type="match status" value="1"/>
</dbReference>
<proteinExistence type="inferred from homology"/>
<evidence type="ECO:0000256" key="2">
    <source>
        <dbReference type="ARBA" id="ARBA00007928"/>
    </source>
</evidence>
<dbReference type="GO" id="GO:0005886">
    <property type="term" value="C:plasma membrane"/>
    <property type="evidence" value="ECO:0007669"/>
    <property type="project" value="UniProtKB-SubCell"/>
</dbReference>
<feature type="transmembrane region" description="Helical" evidence="7">
    <location>
        <begin position="112"/>
        <end position="133"/>
    </location>
</feature>
<dbReference type="Pfam" id="PF01810">
    <property type="entry name" value="LysE"/>
    <property type="match status" value="1"/>
</dbReference>
<keyword evidence="3" id="KW-1003">Cell membrane</keyword>
<keyword evidence="4 7" id="KW-0812">Transmembrane</keyword>
<organism evidence="8 9">
    <name type="scientific">Parazoarcus communis</name>
    <dbReference type="NCBI Taxonomy" id="41977"/>
    <lineage>
        <taxon>Bacteria</taxon>
        <taxon>Pseudomonadati</taxon>
        <taxon>Pseudomonadota</taxon>
        <taxon>Betaproteobacteria</taxon>
        <taxon>Rhodocyclales</taxon>
        <taxon>Zoogloeaceae</taxon>
        <taxon>Parazoarcus</taxon>
    </lineage>
</organism>
<feature type="transmembrane region" description="Helical" evidence="7">
    <location>
        <begin position="71"/>
        <end position="91"/>
    </location>
</feature>
<comment type="similarity">
    <text evidence="2">Belongs to the Rht family.</text>
</comment>
<reference evidence="8 9" key="1">
    <citation type="submission" date="2017-06" db="EMBL/GenBank/DDBJ databases">
        <title>Azoarcus.</title>
        <authorList>
            <person name="Woo J.-H."/>
            <person name="Kim H.-S."/>
        </authorList>
    </citation>
    <scope>NUCLEOTIDE SEQUENCE [LARGE SCALE GENOMIC DNA]</scope>
    <source>
        <strain evidence="8 9">TSPY31</strain>
    </source>
</reference>
<dbReference type="PANTHER" id="PTHR30086:SF14">
    <property type="entry name" value="HOMOSERINE_HOMOSERINE LACTONE EFFLUX PROTEIN"/>
    <property type="match status" value="1"/>
</dbReference>
<keyword evidence="6 7" id="KW-0472">Membrane</keyword>
<feature type="transmembrane region" description="Helical" evidence="7">
    <location>
        <begin position="6"/>
        <end position="28"/>
    </location>
</feature>
<protein>
    <submittedName>
        <fullName evidence="8">Lysine transporter LysE</fullName>
    </submittedName>
</protein>
<dbReference type="EMBL" id="CP022187">
    <property type="protein sequence ID" value="AWI74731.1"/>
    <property type="molecule type" value="Genomic_DNA"/>
</dbReference>
<dbReference type="GO" id="GO:0042970">
    <property type="term" value="F:homoserine transmembrane transporter activity"/>
    <property type="evidence" value="ECO:0007669"/>
    <property type="project" value="TreeGrafter"/>
</dbReference>
<dbReference type="AlphaFoldDB" id="A0A2U8GM63"/>
<evidence type="ECO:0000256" key="7">
    <source>
        <dbReference type="SAM" id="Phobius"/>
    </source>
</evidence>
<keyword evidence="5 7" id="KW-1133">Transmembrane helix</keyword>
<dbReference type="PANTHER" id="PTHR30086">
    <property type="entry name" value="ARGININE EXPORTER PROTEIN ARGO"/>
    <property type="match status" value="1"/>
</dbReference>
<evidence type="ECO:0000256" key="4">
    <source>
        <dbReference type="ARBA" id="ARBA00022692"/>
    </source>
</evidence>
<evidence type="ECO:0000256" key="3">
    <source>
        <dbReference type="ARBA" id="ARBA00022475"/>
    </source>
</evidence>
<dbReference type="RefSeq" id="WP_108948439.1">
    <property type="nucleotide sequence ID" value="NZ_CP022187.1"/>
</dbReference>
<dbReference type="Proteomes" id="UP000244930">
    <property type="component" value="Chromosome"/>
</dbReference>
<feature type="transmembrane region" description="Helical" evidence="7">
    <location>
        <begin position="145"/>
        <end position="166"/>
    </location>
</feature>
<comment type="subcellular location">
    <subcellularLocation>
        <location evidence="1">Cell membrane</location>
        <topology evidence="1">Multi-pass membrane protein</topology>
    </subcellularLocation>
</comment>
<gene>
    <name evidence="8" type="ORF">CEW83_05480</name>
</gene>
<sequence>MQLHIWLIYLVAVIGLSLTPGPNSLLALTHGALHGHRKTLFTVYGGALGFVSLIALSMLGIGALLQTSAHALIALKWIGGAYLVWLGFQLWRAPPLQLQPDARMVDTRGTTLFRQGLLAAISNPKVLLFYGAFLPQFIDPHADLLLQFVIMAATFAVVECAVEYLLARLAHRIRPILERTGRKFNRVCGGMFAVMGAALPMTR</sequence>
<dbReference type="KEGG" id="acom:CEW83_05480"/>